<organism evidence="3 4">
    <name type="scientific">Tilletia horrida</name>
    <dbReference type="NCBI Taxonomy" id="155126"/>
    <lineage>
        <taxon>Eukaryota</taxon>
        <taxon>Fungi</taxon>
        <taxon>Dikarya</taxon>
        <taxon>Basidiomycota</taxon>
        <taxon>Ustilaginomycotina</taxon>
        <taxon>Exobasidiomycetes</taxon>
        <taxon>Tilletiales</taxon>
        <taxon>Tilletiaceae</taxon>
        <taxon>Tilletia</taxon>
    </lineage>
</organism>
<evidence type="ECO:0000256" key="1">
    <source>
        <dbReference type="SAM" id="MobiDB-lite"/>
    </source>
</evidence>
<gene>
    <name evidence="3" type="ORF">OC846_005710</name>
</gene>
<dbReference type="CDD" id="cd21037">
    <property type="entry name" value="MLKL_NTD"/>
    <property type="match status" value="1"/>
</dbReference>
<evidence type="ECO:0000313" key="4">
    <source>
        <dbReference type="Proteomes" id="UP001176517"/>
    </source>
</evidence>
<feature type="compositionally biased region" description="Basic and acidic residues" evidence="1">
    <location>
        <begin position="55"/>
        <end position="64"/>
    </location>
</feature>
<dbReference type="Gene3D" id="1.20.930.20">
    <property type="entry name" value="Adaptor protein Cbl, N-terminal domain"/>
    <property type="match status" value="1"/>
</dbReference>
<comment type="caution">
    <text evidence="3">The sequence shown here is derived from an EMBL/GenBank/DDBJ whole genome shotgun (WGS) entry which is preliminary data.</text>
</comment>
<dbReference type="SUPFAM" id="SSF48452">
    <property type="entry name" value="TPR-like"/>
    <property type="match status" value="4"/>
</dbReference>
<keyword evidence="4" id="KW-1185">Reference proteome</keyword>
<proteinExistence type="predicted"/>
<dbReference type="InterPro" id="IPR026000">
    <property type="entry name" value="Apc5_dom"/>
</dbReference>
<protein>
    <recommendedName>
        <fullName evidence="2">Anaphase-promoting complex subunit 5 domain-containing protein</fullName>
    </recommendedName>
</protein>
<feature type="domain" description="Anaphase-promoting complex subunit 5" evidence="2">
    <location>
        <begin position="821"/>
        <end position="841"/>
    </location>
</feature>
<feature type="region of interest" description="Disordered" evidence="1">
    <location>
        <begin position="343"/>
        <end position="375"/>
    </location>
</feature>
<evidence type="ECO:0000259" key="2">
    <source>
        <dbReference type="Pfam" id="PF12862"/>
    </source>
</evidence>
<dbReference type="Proteomes" id="UP001176517">
    <property type="component" value="Unassembled WGS sequence"/>
</dbReference>
<feature type="domain" description="Anaphase-promoting complex subunit 5" evidence="2">
    <location>
        <begin position="133"/>
        <end position="158"/>
    </location>
</feature>
<accession>A0AAN6GMV2</accession>
<feature type="region of interest" description="Disordered" evidence="1">
    <location>
        <begin position="388"/>
        <end position="418"/>
    </location>
</feature>
<feature type="compositionally biased region" description="Low complexity" evidence="1">
    <location>
        <begin position="13"/>
        <end position="35"/>
    </location>
</feature>
<feature type="compositionally biased region" description="Basic residues" evidence="1">
    <location>
        <begin position="1"/>
        <end position="12"/>
    </location>
</feature>
<dbReference type="InterPro" id="IPR036537">
    <property type="entry name" value="Adaptor_Cbl_N_dom_sf"/>
</dbReference>
<dbReference type="EMBL" id="JAPDMZ010000235">
    <property type="protein sequence ID" value="KAK0545364.1"/>
    <property type="molecule type" value="Genomic_DNA"/>
</dbReference>
<dbReference type="PANTHER" id="PTHR19959:SF119">
    <property type="entry name" value="FUNGAL LIPASE-LIKE DOMAIN-CONTAINING PROTEIN"/>
    <property type="match status" value="1"/>
</dbReference>
<name>A0AAN6GMV2_9BASI</name>
<dbReference type="InterPro" id="IPR011990">
    <property type="entry name" value="TPR-like_helical_dom_sf"/>
</dbReference>
<sequence length="915" mass="99558">MLKRFSKLKRRQQQPQSTTPAVAAPASSSSTLTPSQKDQAKLNLQGLIAESNDPEPDKPPKPDTAKLTVDDGLTAIETVTAVVAPLKDLPDAIEKLHIDDALPAAQTAITLFNELADWTAVAGPFLKMGLGVISEIIKIAQEMQDNHDACIEFSKKVMHIFRGFALAAKVAGHPILTGTAEAVLLEDTLQHLRAFHAQVQVYQKLSGFHNFLKRTEIKTRLQGLNEEMKQVILILIAQNTIVLNIRSDFDLELQKIAQTAFEQRLASSSGSAMAGPQASTSSPALQPTSVQAVAEEGAATNTIVAQSSQISTATSSELLSIAQPGLDRVGAAVRTEIKRRSTLDGTGADVGSNQQTEATPAVRSVYPMTSEESAQLKQMQDQMRRLFSRGGDGADLTGIFDDDEEKTATGSDESKDDPGQAAVELLEVLCSTAASSGKETVSQLKRLCTALRDLGLFEEAVEVATLLTALCRRKVSDSGYPRDRANLGSALLNLSASFFLVGRWDEADATASEALGFFQKMARLEPKSYKSVLATALRMKAIHHARAGRRDEALECNQQSIDIYRSLRVGHLNLYRAALSGTLLNHTQYLSKMGKHAEALAAIEESVEMWRALHQARPAAYEADLALALNNYSNRLSEAGKHAEALAAIEESVKMYRALHQARPAAYEADLALALNNYSLRLREAGKHAEALAASEECVKMYRALHQARPAAYEADLARALNNYSTDLSDAGKRPEALAAIEECVKMYRALHQARPAAYEADLAGALNNYSLRLSEAGKHPEALTASEECVKMRRALHQARPAAYEADLASALQNYSNRLSKAGKHPEALAAIEECVKMYRAFHQARPAAYEADLARALRNYSIDLNGAGRHQDALQAIENSLALYQRLNQQRPDAFLQQFQGAEGTRDWIRSGG</sequence>
<dbReference type="Gene3D" id="1.25.40.10">
    <property type="entry name" value="Tetratricopeptide repeat domain"/>
    <property type="match status" value="3"/>
</dbReference>
<dbReference type="GO" id="GO:0007166">
    <property type="term" value="P:cell surface receptor signaling pathway"/>
    <property type="evidence" value="ECO:0007669"/>
    <property type="project" value="InterPro"/>
</dbReference>
<feature type="domain" description="Anaphase-promoting complex subunit 5" evidence="2">
    <location>
        <begin position="552"/>
        <end position="611"/>
    </location>
</feature>
<dbReference type="Pfam" id="PF12862">
    <property type="entry name" value="ANAPC5"/>
    <property type="match status" value="3"/>
</dbReference>
<feature type="region of interest" description="Disordered" evidence="1">
    <location>
        <begin position="268"/>
        <end position="290"/>
    </location>
</feature>
<feature type="region of interest" description="Disordered" evidence="1">
    <location>
        <begin position="1"/>
        <end position="65"/>
    </location>
</feature>
<dbReference type="AlphaFoldDB" id="A0AAN6GMV2"/>
<dbReference type="InterPro" id="IPR059179">
    <property type="entry name" value="MLKL-like_MCAfunc"/>
</dbReference>
<dbReference type="Pfam" id="PF13374">
    <property type="entry name" value="TPR_10"/>
    <property type="match status" value="4"/>
</dbReference>
<reference evidence="3" key="1">
    <citation type="journal article" date="2023" name="PhytoFront">
        <title>Draft Genome Resources of Seven Strains of Tilletia horrida, Causal Agent of Kernel Smut of Rice.</title>
        <authorList>
            <person name="Khanal S."/>
            <person name="Antony Babu S."/>
            <person name="Zhou X.G."/>
        </authorList>
    </citation>
    <scope>NUCLEOTIDE SEQUENCE</scope>
    <source>
        <strain evidence="3">TX6</strain>
    </source>
</reference>
<dbReference type="PANTHER" id="PTHR19959">
    <property type="entry name" value="KINESIN LIGHT CHAIN"/>
    <property type="match status" value="1"/>
</dbReference>
<evidence type="ECO:0000313" key="3">
    <source>
        <dbReference type="EMBL" id="KAK0545364.1"/>
    </source>
</evidence>